<evidence type="ECO:0000313" key="7">
    <source>
        <dbReference type="Proteomes" id="UP001145022"/>
    </source>
</evidence>
<dbReference type="Pfam" id="PF22780">
    <property type="entry name" value="HI0933_like_1st"/>
    <property type="match status" value="1"/>
</dbReference>
<gene>
    <name evidence="6" type="ORF">RS3R1_49210</name>
</gene>
<keyword evidence="7" id="KW-1185">Reference proteome</keyword>
<dbReference type="NCBIfam" id="TIGR03862">
    <property type="entry name" value="flavo_PP4765"/>
    <property type="match status" value="1"/>
</dbReference>
<dbReference type="PANTHER" id="PTHR42887:SF1">
    <property type="entry name" value="BLR3961 PROTEIN"/>
    <property type="match status" value="1"/>
</dbReference>
<feature type="domain" description="RsdA/BaiN/AoA(So)-like insert" evidence="5">
    <location>
        <begin position="198"/>
        <end position="351"/>
    </location>
</feature>
<sequence>MTLNSAPANTHVAIIGGGPAGLMAAEVLSQAGIRVDVYDGMPSVGRKFLLAGVGGMNITHSEAYPAFLSRYAERAPQIAPLLRAFDADALCQWIHELGIETFIGSSGRVFPTDMKAAPLLRAWLKRLRDSGVVIHTRHRWLGWDASGALRIASPEGEISVNPDATLLALGGGSWSRLGSDGAWMLPLEQRGVDLAPLQPSNCGFEVQAWSELMVSKFAGAPLKNIAIGLNDDIPRLGECVITATGIEGSLIYALSAPIREEINRYGAAVIHIDLLPGRPVDKLQAALSKPRGSRSMAKHLHSQVGIDGVKAALLRELTDVETFTDPALLARAIKALPLTLVKTRPLDEAISSAGGVRFEAMDERLMLKALPGVFCAGEMLDWEAPTGGYLLTGCFASGRAAGLGIVQWVKQQQVLSCKLQAEAKRF</sequence>
<accession>A0ABQ5PQI5</accession>
<organism evidence="6 7">
    <name type="scientific">Pseudomonas atacamensis</name>
    <dbReference type="NCBI Taxonomy" id="2565368"/>
    <lineage>
        <taxon>Bacteria</taxon>
        <taxon>Pseudomonadati</taxon>
        <taxon>Pseudomonadota</taxon>
        <taxon>Gammaproteobacteria</taxon>
        <taxon>Pseudomonadales</taxon>
        <taxon>Pseudomonadaceae</taxon>
        <taxon>Pseudomonas</taxon>
    </lineage>
</organism>
<reference evidence="6" key="3">
    <citation type="journal article" date="2023" name="J. Biotechnol.">
        <title>Draft Genome Sequences of Endophytic Pseudomonas Strains, Isolated from the Interior of Brassicaceae Plants.</title>
        <authorList>
            <person name="Kaneko H."/>
            <person name="Furuya T."/>
        </authorList>
    </citation>
    <scope>NUCLEOTIDE SEQUENCE</scope>
    <source>
        <strain evidence="6">RS3R-1</strain>
    </source>
</reference>
<dbReference type="PRINTS" id="PR00419">
    <property type="entry name" value="ADXRDTASE"/>
</dbReference>
<evidence type="ECO:0000259" key="5">
    <source>
        <dbReference type="Pfam" id="PF22780"/>
    </source>
</evidence>
<dbReference type="InterPro" id="IPR022460">
    <property type="entry name" value="Flavoprotein_PP4765"/>
</dbReference>
<evidence type="ECO:0000313" key="6">
    <source>
        <dbReference type="EMBL" id="GLH45833.1"/>
    </source>
</evidence>
<dbReference type="PANTHER" id="PTHR42887">
    <property type="entry name" value="OS12G0638800 PROTEIN"/>
    <property type="match status" value="1"/>
</dbReference>
<dbReference type="Proteomes" id="UP001145022">
    <property type="component" value="Unassembled WGS sequence"/>
</dbReference>
<dbReference type="InterPro" id="IPR057661">
    <property type="entry name" value="RsdA/BaiN/AoA(So)_Rossmann"/>
</dbReference>
<comment type="caution">
    <text evidence="6">The sequence shown here is derived from an EMBL/GenBank/DDBJ whole genome shotgun (WGS) entry which is preliminary data.</text>
</comment>
<proteinExistence type="predicted"/>
<evidence type="ECO:0000256" key="3">
    <source>
        <dbReference type="ARBA" id="ARBA00022827"/>
    </source>
</evidence>
<dbReference type="Gene3D" id="1.10.8.260">
    <property type="entry name" value="HI0933 insert domain-like"/>
    <property type="match status" value="1"/>
</dbReference>
<dbReference type="InterPro" id="IPR036188">
    <property type="entry name" value="FAD/NAD-bd_sf"/>
</dbReference>
<dbReference type="InterPro" id="IPR004792">
    <property type="entry name" value="BaiN-like"/>
</dbReference>
<feature type="domain" description="RsdA/BaiN/AoA(So)-like Rossmann fold-like" evidence="4">
    <location>
        <begin position="11"/>
        <end position="402"/>
    </location>
</feature>
<evidence type="ECO:0000256" key="2">
    <source>
        <dbReference type="ARBA" id="ARBA00022630"/>
    </source>
</evidence>
<dbReference type="EMBL" id="BSCQ01000047">
    <property type="protein sequence ID" value="GLH45833.1"/>
    <property type="molecule type" value="Genomic_DNA"/>
</dbReference>
<dbReference type="Pfam" id="PF03486">
    <property type="entry name" value="HI0933_like"/>
    <property type="match status" value="1"/>
</dbReference>
<dbReference type="InterPro" id="IPR023166">
    <property type="entry name" value="BaiN-like_dom_sf"/>
</dbReference>
<keyword evidence="2" id="KW-0285">Flavoprotein</keyword>
<dbReference type="NCBIfam" id="TIGR00275">
    <property type="entry name" value="aminoacetone oxidase family FAD-binding enzyme"/>
    <property type="match status" value="1"/>
</dbReference>
<keyword evidence="3" id="KW-0274">FAD</keyword>
<protein>
    <submittedName>
        <fullName evidence="6">NAD(FAD)-utilizing dehydrogenase</fullName>
    </submittedName>
</protein>
<dbReference type="SUPFAM" id="SSF51905">
    <property type="entry name" value="FAD/NAD(P)-binding domain"/>
    <property type="match status" value="1"/>
</dbReference>
<evidence type="ECO:0000256" key="1">
    <source>
        <dbReference type="ARBA" id="ARBA00001974"/>
    </source>
</evidence>
<reference evidence="6" key="1">
    <citation type="journal article" date="2021" name="Sci. Rep.">
        <title>An efficient direct screening system for microorganisms that activate plant immune responses based on plant-microbe interactions using cultured plant cells.</title>
        <authorList>
            <person name="Kurokawa M."/>
            <person name="Nakano M."/>
            <person name="Kitahata N."/>
            <person name="Kuchitsu K."/>
            <person name="Furuya T."/>
        </authorList>
    </citation>
    <scope>NUCLEOTIDE SEQUENCE</scope>
    <source>
        <strain evidence="6">RS3R-1</strain>
    </source>
</reference>
<name>A0ABQ5PQI5_9PSED</name>
<reference evidence="6" key="2">
    <citation type="submission" date="2022-11" db="EMBL/GenBank/DDBJ databases">
        <title>Draft genome sequencing of Pseudomonas atacamensis RS3R1.</title>
        <authorList>
            <person name="Furuya T."/>
            <person name="Kaneko H."/>
        </authorList>
    </citation>
    <scope>NUCLEOTIDE SEQUENCE</scope>
    <source>
        <strain evidence="6">RS3R-1</strain>
    </source>
</reference>
<comment type="cofactor">
    <cofactor evidence="1">
        <name>FAD</name>
        <dbReference type="ChEBI" id="CHEBI:57692"/>
    </cofactor>
</comment>
<dbReference type="SUPFAM" id="SSF160996">
    <property type="entry name" value="HI0933 insert domain-like"/>
    <property type="match status" value="1"/>
</dbReference>
<evidence type="ECO:0000259" key="4">
    <source>
        <dbReference type="Pfam" id="PF03486"/>
    </source>
</evidence>
<dbReference type="RefSeq" id="WP_281894359.1">
    <property type="nucleotide sequence ID" value="NZ_BSCQ01000047.1"/>
</dbReference>
<dbReference type="InterPro" id="IPR055178">
    <property type="entry name" value="RsdA/BaiN/AoA(So)-like_dom"/>
</dbReference>
<dbReference type="Gene3D" id="3.50.50.60">
    <property type="entry name" value="FAD/NAD(P)-binding domain"/>
    <property type="match status" value="1"/>
</dbReference>
<dbReference type="Gene3D" id="2.40.30.10">
    <property type="entry name" value="Translation factors"/>
    <property type="match status" value="1"/>
</dbReference>